<evidence type="ECO:0000313" key="9">
    <source>
        <dbReference type="EMBL" id="APW39420.1"/>
    </source>
</evidence>
<evidence type="ECO:0000256" key="2">
    <source>
        <dbReference type="ARBA" id="ARBA00022475"/>
    </source>
</evidence>
<evidence type="ECO:0000256" key="3">
    <source>
        <dbReference type="ARBA" id="ARBA00022692"/>
    </source>
</evidence>
<organism evidence="9 10">
    <name type="scientific">Rhodoferax koreensis</name>
    <dbReference type="NCBI Taxonomy" id="1842727"/>
    <lineage>
        <taxon>Bacteria</taxon>
        <taxon>Pseudomonadati</taxon>
        <taxon>Pseudomonadota</taxon>
        <taxon>Betaproteobacteria</taxon>
        <taxon>Burkholderiales</taxon>
        <taxon>Comamonadaceae</taxon>
        <taxon>Rhodoferax</taxon>
    </lineage>
</organism>
<dbReference type="SUPFAM" id="SSF103190">
    <property type="entry name" value="Sensory domain-like"/>
    <property type="match status" value="1"/>
</dbReference>
<evidence type="ECO:0000259" key="7">
    <source>
        <dbReference type="PROSITE" id="PS50885"/>
    </source>
</evidence>
<dbReference type="SMART" id="SM00304">
    <property type="entry name" value="HAMP"/>
    <property type="match status" value="1"/>
</dbReference>
<dbReference type="RefSeq" id="WP_076201793.1">
    <property type="nucleotide sequence ID" value="NZ_CP019236.1"/>
</dbReference>
<dbReference type="STRING" id="1842727.RD110_21200"/>
<dbReference type="GO" id="GO:0005886">
    <property type="term" value="C:plasma membrane"/>
    <property type="evidence" value="ECO:0007669"/>
    <property type="project" value="UniProtKB-SubCell"/>
</dbReference>
<dbReference type="Gene3D" id="3.30.450.20">
    <property type="entry name" value="PAS domain"/>
    <property type="match status" value="2"/>
</dbReference>
<dbReference type="PROSITE" id="PS50887">
    <property type="entry name" value="GGDEF"/>
    <property type="match status" value="1"/>
</dbReference>
<dbReference type="InterPro" id="IPR003660">
    <property type="entry name" value="HAMP_dom"/>
</dbReference>
<dbReference type="InterPro" id="IPR029151">
    <property type="entry name" value="Sensor-like_sf"/>
</dbReference>
<dbReference type="PROSITE" id="PS50885">
    <property type="entry name" value="HAMP"/>
    <property type="match status" value="1"/>
</dbReference>
<dbReference type="NCBIfam" id="TIGR00254">
    <property type="entry name" value="GGDEF"/>
    <property type="match status" value="1"/>
</dbReference>
<dbReference type="CDD" id="cd01949">
    <property type="entry name" value="GGDEF"/>
    <property type="match status" value="1"/>
</dbReference>
<dbReference type="SUPFAM" id="SSF55073">
    <property type="entry name" value="Nucleotide cyclase"/>
    <property type="match status" value="1"/>
</dbReference>
<dbReference type="Pfam" id="PF02743">
    <property type="entry name" value="dCache_1"/>
    <property type="match status" value="1"/>
</dbReference>
<dbReference type="EMBL" id="CP019236">
    <property type="protein sequence ID" value="APW39420.1"/>
    <property type="molecule type" value="Genomic_DNA"/>
</dbReference>
<dbReference type="Pfam" id="PF00990">
    <property type="entry name" value="GGDEF"/>
    <property type="match status" value="1"/>
</dbReference>
<dbReference type="InterPro" id="IPR033479">
    <property type="entry name" value="dCache_1"/>
</dbReference>
<keyword evidence="3 6" id="KW-0812">Transmembrane</keyword>
<dbReference type="AlphaFoldDB" id="A0A1P8K088"/>
<evidence type="ECO:0000259" key="8">
    <source>
        <dbReference type="PROSITE" id="PS50887"/>
    </source>
</evidence>
<feature type="domain" description="GGDEF" evidence="8">
    <location>
        <begin position="444"/>
        <end position="574"/>
    </location>
</feature>
<dbReference type="GO" id="GO:0007165">
    <property type="term" value="P:signal transduction"/>
    <property type="evidence" value="ECO:0007669"/>
    <property type="project" value="InterPro"/>
</dbReference>
<dbReference type="Gene3D" id="3.30.70.270">
    <property type="match status" value="1"/>
</dbReference>
<dbReference type="OrthoDB" id="9813903at2"/>
<keyword evidence="4 6" id="KW-1133">Transmembrane helix</keyword>
<gene>
    <name evidence="9" type="ORF">RD110_21200</name>
</gene>
<evidence type="ECO:0008006" key="11">
    <source>
        <dbReference type="Google" id="ProtNLM"/>
    </source>
</evidence>
<dbReference type="Gene3D" id="6.10.340.10">
    <property type="match status" value="1"/>
</dbReference>
<accession>A0A1P8K088</accession>
<proteinExistence type="predicted"/>
<keyword evidence="5 6" id="KW-0472">Membrane</keyword>
<keyword evidence="10" id="KW-1185">Reference proteome</keyword>
<evidence type="ECO:0000256" key="5">
    <source>
        <dbReference type="ARBA" id="ARBA00023136"/>
    </source>
</evidence>
<dbReference type="CDD" id="cd18774">
    <property type="entry name" value="PDC2_HK_sensor"/>
    <property type="match status" value="1"/>
</dbReference>
<evidence type="ECO:0000256" key="6">
    <source>
        <dbReference type="SAM" id="Phobius"/>
    </source>
</evidence>
<evidence type="ECO:0000256" key="4">
    <source>
        <dbReference type="ARBA" id="ARBA00022989"/>
    </source>
</evidence>
<dbReference type="InterPro" id="IPR000160">
    <property type="entry name" value="GGDEF_dom"/>
</dbReference>
<keyword evidence="2" id="KW-1003">Cell membrane</keyword>
<feature type="domain" description="HAMP" evidence="7">
    <location>
        <begin position="365"/>
        <end position="417"/>
    </location>
</feature>
<feature type="transmembrane region" description="Helical" evidence="6">
    <location>
        <begin position="12"/>
        <end position="31"/>
    </location>
</feature>
<dbReference type="SMART" id="SM00267">
    <property type="entry name" value="GGDEF"/>
    <property type="match status" value="1"/>
</dbReference>
<dbReference type="Proteomes" id="UP000186609">
    <property type="component" value="Chromosome"/>
</dbReference>
<evidence type="ECO:0000313" key="10">
    <source>
        <dbReference type="Proteomes" id="UP000186609"/>
    </source>
</evidence>
<dbReference type="InterPro" id="IPR052155">
    <property type="entry name" value="Biofilm_reg_signaling"/>
</dbReference>
<feature type="transmembrane region" description="Helical" evidence="6">
    <location>
        <begin position="346"/>
        <end position="367"/>
    </location>
</feature>
<dbReference type="CDD" id="cd06225">
    <property type="entry name" value="HAMP"/>
    <property type="match status" value="1"/>
</dbReference>
<comment type="subcellular location">
    <subcellularLocation>
        <location evidence="1">Cell membrane</location>
        <topology evidence="1">Multi-pass membrane protein</topology>
    </subcellularLocation>
</comment>
<sequence length="574" mass="62755">MTPRFSLRQWLTIPYVALILGVAALVGALSYRTGSEVVDTLSRNLMLETVARIAQAVDRQLIGSAAVLETAFARGMTAAPRLETDLEALRSRFWAATSLHGDFDANVLYGNRAGQMVSMYREGPDRVEWRLRPSPTGPRETYVLPSIDAPLPKPTLLTPPLDPRQRPWYQRASTSNTLIWTSVYIDAVTRDLVVTRAKRVNDAAGDFQGVVATDVALHSLNSFVRSLSLSPHSVAFVIEAGGELIASSRTPNIRRGADGENTRINAAESGDPLQVAAYRHMRQAIRDNAGSFDNAHSLRFTGPGGQLVQLAFSHLRDDAGLDWFVAVAAPRSDFMQGVMANVLRTAAIGGLAALGAAGLGLLILNWLSSDLQRLTRAARLVGQGQLDEILEVRGRGTIGELASTFSEMQLRLRTDALTGLANRDWLMRCIDRRIGNGQRETDREPFAVLFIDMNRFKLINDTLGHESGDRVLIEVGARLRSATRDGDVVARYAGDEFAVLLGQVRDLAAAEKMRKHVHTCLLPPFESLAQTALREEVFGASVGLAVFPGPAHNAEELVRLADQDMYAVKTRGRD</sequence>
<protein>
    <recommendedName>
        <fullName evidence="11">Sensor domain-containing diguanylate cyclase</fullName>
    </recommendedName>
</protein>
<dbReference type="KEGG" id="rhy:RD110_21200"/>
<reference evidence="9 10" key="1">
    <citation type="submission" date="2017-01" db="EMBL/GenBank/DDBJ databases">
        <authorList>
            <person name="Mah S.A."/>
            <person name="Swanson W.J."/>
            <person name="Moy G.W."/>
            <person name="Vacquier V.D."/>
        </authorList>
    </citation>
    <scope>NUCLEOTIDE SEQUENCE [LARGE SCALE GENOMIC DNA]</scope>
    <source>
        <strain evidence="9 10">DCY110</strain>
    </source>
</reference>
<dbReference type="CDD" id="cd18773">
    <property type="entry name" value="PDC1_HK_sensor"/>
    <property type="match status" value="1"/>
</dbReference>
<evidence type="ECO:0000256" key="1">
    <source>
        <dbReference type="ARBA" id="ARBA00004651"/>
    </source>
</evidence>
<dbReference type="Pfam" id="PF00672">
    <property type="entry name" value="HAMP"/>
    <property type="match status" value="1"/>
</dbReference>
<dbReference type="PANTHER" id="PTHR44757:SF2">
    <property type="entry name" value="BIOFILM ARCHITECTURE MAINTENANCE PROTEIN MBAA"/>
    <property type="match status" value="1"/>
</dbReference>
<dbReference type="InterPro" id="IPR043128">
    <property type="entry name" value="Rev_trsase/Diguanyl_cyclase"/>
</dbReference>
<dbReference type="PANTHER" id="PTHR44757">
    <property type="entry name" value="DIGUANYLATE CYCLASE DGCP"/>
    <property type="match status" value="1"/>
</dbReference>
<dbReference type="InterPro" id="IPR029787">
    <property type="entry name" value="Nucleotide_cyclase"/>
</dbReference>
<name>A0A1P8K088_9BURK</name>